<dbReference type="AlphaFoldDB" id="A0AAD6SLI2"/>
<organism evidence="1 2">
    <name type="scientific">Mycena alexandri</name>
    <dbReference type="NCBI Taxonomy" id="1745969"/>
    <lineage>
        <taxon>Eukaryota</taxon>
        <taxon>Fungi</taxon>
        <taxon>Dikarya</taxon>
        <taxon>Basidiomycota</taxon>
        <taxon>Agaricomycotina</taxon>
        <taxon>Agaricomycetes</taxon>
        <taxon>Agaricomycetidae</taxon>
        <taxon>Agaricales</taxon>
        <taxon>Marasmiineae</taxon>
        <taxon>Mycenaceae</taxon>
        <taxon>Mycena</taxon>
    </lineage>
</organism>
<comment type="caution">
    <text evidence="1">The sequence shown here is derived from an EMBL/GenBank/DDBJ whole genome shotgun (WGS) entry which is preliminary data.</text>
</comment>
<proteinExistence type="predicted"/>
<keyword evidence="2" id="KW-1185">Reference proteome</keyword>
<name>A0AAD6SLI2_9AGAR</name>
<protein>
    <submittedName>
        <fullName evidence="1">Uncharacterized protein</fullName>
    </submittedName>
</protein>
<dbReference type="EMBL" id="JARJCM010000099">
    <property type="protein sequence ID" value="KAJ7029670.1"/>
    <property type="molecule type" value="Genomic_DNA"/>
</dbReference>
<reference evidence="1" key="1">
    <citation type="submission" date="2023-03" db="EMBL/GenBank/DDBJ databases">
        <title>Massive genome expansion in bonnet fungi (Mycena s.s.) driven by repeated elements and novel gene families across ecological guilds.</title>
        <authorList>
            <consortium name="Lawrence Berkeley National Laboratory"/>
            <person name="Harder C.B."/>
            <person name="Miyauchi S."/>
            <person name="Viragh M."/>
            <person name="Kuo A."/>
            <person name="Thoen E."/>
            <person name="Andreopoulos B."/>
            <person name="Lu D."/>
            <person name="Skrede I."/>
            <person name="Drula E."/>
            <person name="Henrissat B."/>
            <person name="Morin E."/>
            <person name="Kohler A."/>
            <person name="Barry K."/>
            <person name="LaButti K."/>
            <person name="Morin E."/>
            <person name="Salamov A."/>
            <person name="Lipzen A."/>
            <person name="Mereny Z."/>
            <person name="Hegedus B."/>
            <person name="Baldrian P."/>
            <person name="Stursova M."/>
            <person name="Weitz H."/>
            <person name="Taylor A."/>
            <person name="Grigoriev I.V."/>
            <person name="Nagy L.G."/>
            <person name="Martin F."/>
            <person name="Kauserud H."/>
        </authorList>
    </citation>
    <scope>NUCLEOTIDE SEQUENCE</scope>
    <source>
        <strain evidence="1">CBHHK200</strain>
    </source>
</reference>
<dbReference type="Proteomes" id="UP001218188">
    <property type="component" value="Unassembled WGS sequence"/>
</dbReference>
<feature type="non-terminal residue" evidence="1">
    <location>
        <position position="1"/>
    </location>
</feature>
<sequence length="73" mass="7856">ALLRLANCLPPPTSWHRAWALVCLPLPIPSLFYPLGFSTTTAIHIAQAHHVACDDDSLSVGRTVLGQCATHVL</sequence>
<evidence type="ECO:0000313" key="2">
    <source>
        <dbReference type="Proteomes" id="UP001218188"/>
    </source>
</evidence>
<evidence type="ECO:0000313" key="1">
    <source>
        <dbReference type="EMBL" id="KAJ7029670.1"/>
    </source>
</evidence>
<accession>A0AAD6SLI2</accession>
<gene>
    <name evidence="1" type="ORF">C8F04DRAFT_1116007</name>
</gene>